<dbReference type="GO" id="GO:0005975">
    <property type="term" value="P:carbohydrate metabolic process"/>
    <property type="evidence" value="ECO:0007669"/>
    <property type="project" value="InterPro"/>
</dbReference>
<evidence type="ECO:0000313" key="3">
    <source>
        <dbReference type="Proteomes" id="UP000250369"/>
    </source>
</evidence>
<feature type="domain" description="Spermatogenesis-associated protein 20-like TRX" evidence="1">
    <location>
        <begin position="7"/>
        <end position="168"/>
    </location>
</feature>
<dbReference type="InterPro" id="IPR024705">
    <property type="entry name" value="Ssp411"/>
</dbReference>
<keyword evidence="3" id="KW-1185">Reference proteome</keyword>
<evidence type="ECO:0000259" key="1">
    <source>
        <dbReference type="Pfam" id="PF03190"/>
    </source>
</evidence>
<dbReference type="AlphaFoldDB" id="A0A329MFQ0"/>
<dbReference type="EMBL" id="QMFB01000015">
    <property type="protein sequence ID" value="RAV18771.1"/>
    <property type="molecule type" value="Genomic_DNA"/>
</dbReference>
<dbReference type="Gene3D" id="1.50.10.20">
    <property type="match status" value="1"/>
</dbReference>
<dbReference type="SUPFAM" id="SSF52833">
    <property type="entry name" value="Thioredoxin-like"/>
    <property type="match status" value="1"/>
</dbReference>
<dbReference type="SUPFAM" id="SSF48208">
    <property type="entry name" value="Six-hairpin glycosidases"/>
    <property type="match status" value="1"/>
</dbReference>
<name>A0A329MFQ0_9BACL</name>
<protein>
    <recommendedName>
        <fullName evidence="1">Spermatogenesis-associated protein 20-like TRX domain-containing protein</fullName>
    </recommendedName>
</protein>
<dbReference type="InterPro" id="IPR036249">
    <property type="entry name" value="Thioredoxin-like_sf"/>
</dbReference>
<dbReference type="InterPro" id="IPR012341">
    <property type="entry name" value="6hp_glycosidase-like_sf"/>
</dbReference>
<dbReference type="PANTHER" id="PTHR42899">
    <property type="entry name" value="SPERMATOGENESIS-ASSOCIATED PROTEIN 20"/>
    <property type="match status" value="1"/>
</dbReference>
<dbReference type="InterPro" id="IPR004879">
    <property type="entry name" value="Ssp411-like_TRX"/>
</dbReference>
<accession>A0A329MFQ0</accession>
<dbReference type="RefSeq" id="WP_113033389.1">
    <property type="nucleotide sequence ID" value="NZ_QMFB01000015.1"/>
</dbReference>
<comment type="caution">
    <text evidence="2">The sequence shown here is derived from an EMBL/GenBank/DDBJ whole genome shotgun (WGS) entry which is preliminary data.</text>
</comment>
<dbReference type="Pfam" id="PF03190">
    <property type="entry name" value="Thioredox_DsbH"/>
    <property type="match status" value="1"/>
</dbReference>
<reference evidence="2 3" key="1">
    <citation type="journal article" date="2009" name="Int. J. Syst. Evol. Microbiol.">
        <title>Paenibacillus contaminans sp. nov., isolated from a contaminated laboratory plate.</title>
        <authorList>
            <person name="Chou J.H."/>
            <person name="Lee J.H."/>
            <person name="Lin M.C."/>
            <person name="Chang P.S."/>
            <person name="Arun A.B."/>
            <person name="Young C.C."/>
            <person name="Chen W.M."/>
        </authorList>
    </citation>
    <scope>NUCLEOTIDE SEQUENCE [LARGE SCALE GENOMIC DNA]</scope>
    <source>
        <strain evidence="2 3">CKOBP-6</strain>
    </source>
</reference>
<evidence type="ECO:0000313" key="2">
    <source>
        <dbReference type="EMBL" id="RAV18771.1"/>
    </source>
</evidence>
<dbReference type="CDD" id="cd02955">
    <property type="entry name" value="SSP411"/>
    <property type="match status" value="1"/>
</dbReference>
<gene>
    <name evidence="2" type="ORF">DQG23_23850</name>
</gene>
<dbReference type="Gene3D" id="1.50.10.10">
    <property type="match status" value="1"/>
</dbReference>
<dbReference type="PANTHER" id="PTHR42899:SF1">
    <property type="entry name" value="SPERMATOGENESIS-ASSOCIATED PROTEIN 20"/>
    <property type="match status" value="1"/>
</dbReference>
<dbReference type="Gene3D" id="3.40.30.10">
    <property type="entry name" value="Glutaredoxin"/>
    <property type="match status" value="1"/>
</dbReference>
<dbReference type="Proteomes" id="UP000250369">
    <property type="component" value="Unassembled WGS sequence"/>
</dbReference>
<dbReference type="InterPro" id="IPR008928">
    <property type="entry name" value="6-hairpin_glycosidase_sf"/>
</dbReference>
<sequence>MTTQSKPNRLAKEKSPYLLQHAYNPVDWFPWSEEAFEIAKLENKPIFLSIGYSTCHWCHVMERESFEDDEVAALLNEHFVSIKVDREERPDIDHLYMTVCQVMTGQGGWPLTIVMTPEKKPFFAGMYFPKRRKYNRYGMMELLPQIVEKWNEDHGKLTETSEQIVDEVERRMLANLKGAVSDKVLTSAFEQFKERYDEQYGGFGGGPKFPTSHNLSFLLRLYKRTGDEEALRMVEKTLDAMCRGGMYDHVGFGFCRYSVDEKWLVPHFEKMLYDNALLAWTYLEAYQATGKKRYADIAEEIFTYVLRDMTDPEGGFYCAEDADSEGHEGKFYVWDKQELVDVLGADDAELYAELYDITPQGNFEGKSIPNLIGTDLTSAASRKGLGIGELNVRLEHCRQKLFERREGRVHPGKDDKILTSWNGLMIMALAKGYAVLKRDDYLQAAEQAVRFILSKMRRPDGRLLARYRDGEAAFPGYVDDYAFMVWGLLELYQASFRTEFLEQALELNEQMLDLFWDDENGGLFFYGHDGERLFSRNKEIYDGALPSGNAVAAYNMQRLSRLAYDAKLSQIAERQLEAFGGAIERYPAGHSMFLIALDYAYSPSSEIVIAGDPEKEETRQMLEAAQSGFRPHTLTVLAPKGEAGDRIRELVPLIRDKQAIGGRTTAYVCEDFACQSPTTDIEELLDMLGFESE</sequence>
<dbReference type="PIRSF" id="PIRSF006402">
    <property type="entry name" value="UCP006402_thioredoxin"/>
    <property type="match status" value="1"/>
</dbReference>
<organism evidence="2 3">
    <name type="scientific">Paenibacillus contaminans</name>
    <dbReference type="NCBI Taxonomy" id="450362"/>
    <lineage>
        <taxon>Bacteria</taxon>
        <taxon>Bacillati</taxon>
        <taxon>Bacillota</taxon>
        <taxon>Bacilli</taxon>
        <taxon>Bacillales</taxon>
        <taxon>Paenibacillaceae</taxon>
        <taxon>Paenibacillus</taxon>
    </lineage>
</organism>
<dbReference type="OrthoDB" id="9762614at2"/>
<proteinExistence type="predicted"/>